<feature type="transmembrane region" description="Helical" evidence="1">
    <location>
        <begin position="105"/>
        <end position="130"/>
    </location>
</feature>
<keyword evidence="3" id="KW-1185">Reference proteome</keyword>
<evidence type="ECO:0000313" key="3">
    <source>
        <dbReference type="Proteomes" id="UP000219356"/>
    </source>
</evidence>
<dbReference type="EMBL" id="OBEK01000001">
    <property type="protein sequence ID" value="SNZ05031.1"/>
    <property type="molecule type" value="Genomic_DNA"/>
</dbReference>
<evidence type="ECO:0000313" key="2">
    <source>
        <dbReference type="EMBL" id="SNZ05031.1"/>
    </source>
</evidence>
<name>A0A285NBH6_9BACI</name>
<dbReference type="RefSeq" id="WP_097039496.1">
    <property type="nucleotide sequence ID" value="NZ_OBEK01000001.1"/>
</dbReference>
<keyword evidence="1" id="KW-0812">Transmembrane</keyword>
<evidence type="ECO:0000256" key="1">
    <source>
        <dbReference type="SAM" id="Phobius"/>
    </source>
</evidence>
<feature type="transmembrane region" description="Helical" evidence="1">
    <location>
        <begin position="43"/>
        <end position="68"/>
    </location>
</feature>
<organism evidence="2 3">
    <name type="scientific">Terribacillus aidingensis</name>
    <dbReference type="NCBI Taxonomy" id="586416"/>
    <lineage>
        <taxon>Bacteria</taxon>
        <taxon>Bacillati</taxon>
        <taxon>Bacillota</taxon>
        <taxon>Bacilli</taxon>
        <taxon>Bacillales</taxon>
        <taxon>Bacillaceae</taxon>
        <taxon>Terribacillus</taxon>
    </lineage>
</organism>
<gene>
    <name evidence="2" type="ORF">SAMN05421503_0842</name>
</gene>
<feature type="transmembrane region" description="Helical" evidence="1">
    <location>
        <begin position="142"/>
        <end position="159"/>
    </location>
</feature>
<proteinExistence type="predicted"/>
<accession>A0A285NBH6</accession>
<dbReference type="Proteomes" id="UP000219356">
    <property type="component" value="Unassembled WGS sequence"/>
</dbReference>
<sequence>MFPENLGFHTVIRFGLFLYIIFASIGGTIPVATILMYEPPNVGFLKMIAFVALLLVPLYSSCLIAWWIRARSFKRPAATSDKDIHNKNNESIIQLKSFVKKALRIILLVHTIVFSIFGIIVFPLFIFWVIPNGPLDTGLMPLSIAAFLHFGTCVLALWYRSMVPKY</sequence>
<feature type="transmembrane region" description="Helical" evidence="1">
    <location>
        <begin position="12"/>
        <end position="37"/>
    </location>
</feature>
<protein>
    <submittedName>
        <fullName evidence="2">Uncharacterized protein</fullName>
    </submittedName>
</protein>
<keyword evidence="1" id="KW-1133">Transmembrane helix</keyword>
<dbReference type="AlphaFoldDB" id="A0A285NBH6"/>
<dbReference type="OrthoDB" id="2889331at2"/>
<reference evidence="3" key="1">
    <citation type="submission" date="2017-09" db="EMBL/GenBank/DDBJ databases">
        <authorList>
            <person name="Varghese N."/>
            <person name="Submissions S."/>
        </authorList>
    </citation>
    <scope>NUCLEOTIDE SEQUENCE [LARGE SCALE GENOMIC DNA]</scope>
    <source>
        <strain evidence="3">CGMCC 1.8913</strain>
    </source>
</reference>
<keyword evidence="1" id="KW-0472">Membrane</keyword>